<organism evidence="1 2">
    <name type="scientific">Microbulbifer taiwanensis</name>
    <dbReference type="NCBI Taxonomy" id="986746"/>
    <lineage>
        <taxon>Bacteria</taxon>
        <taxon>Pseudomonadati</taxon>
        <taxon>Pseudomonadota</taxon>
        <taxon>Gammaproteobacteria</taxon>
        <taxon>Cellvibrionales</taxon>
        <taxon>Microbulbiferaceae</taxon>
        <taxon>Microbulbifer</taxon>
    </lineage>
</organism>
<reference evidence="2" key="1">
    <citation type="journal article" date="2019" name="Int. J. Syst. Evol. Microbiol.">
        <title>The Global Catalogue of Microorganisms (GCM) 10K type strain sequencing project: providing services to taxonomists for standard genome sequencing and annotation.</title>
        <authorList>
            <consortium name="The Broad Institute Genomics Platform"/>
            <consortium name="The Broad Institute Genome Sequencing Center for Infectious Disease"/>
            <person name="Wu L."/>
            <person name="Ma J."/>
        </authorList>
    </citation>
    <scope>NUCLEOTIDE SEQUENCE [LARGE SCALE GENOMIC DNA]</scope>
    <source>
        <strain evidence="2">CGMCC 1.13718</strain>
    </source>
</reference>
<comment type="caution">
    <text evidence="1">The sequence shown here is derived from an EMBL/GenBank/DDBJ whole genome shotgun (WGS) entry which is preliminary data.</text>
</comment>
<accession>A0ABW1YV72</accession>
<gene>
    <name evidence="1" type="ORF">ACFQBM_18905</name>
</gene>
<protein>
    <submittedName>
        <fullName evidence="1">Uncharacterized protein</fullName>
    </submittedName>
</protein>
<proteinExistence type="predicted"/>
<evidence type="ECO:0000313" key="2">
    <source>
        <dbReference type="Proteomes" id="UP001596425"/>
    </source>
</evidence>
<sequence length="141" mass="16239">MAQRLVGLKDIAWLSLDELYWDNKANGKYLVDSLSALYEFAEWNENWVIEGCQCDLVQAAMGFCEELRFMNPGCEACVSRCINKPRNNKHRDETSKEETPLDRIIASVGQYEYRRDGFGLDKHKALFDSFVGAKKEYTVVI</sequence>
<dbReference type="RefSeq" id="WP_226865036.1">
    <property type="nucleotide sequence ID" value="NZ_JACZFR010000032.1"/>
</dbReference>
<evidence type="ECO:0000313" key="1">
    <source>
        <dbReference type="EMBL" id="MFC6635349.1"/>
    </source>
</evidence>
<name>A0ABW1YV72_9GAMM</name>
<keyword evidence="2" id="KW-1185">Reference proteome</keyword>
<dbReference type="EMBL" id="JBHSVR010000001">
    <property type="protein sequence ID" value="MFC6635349.1"/>
    <property type="molecule type" value="Genomic_DNA"/>
</dbReference>
<dbReference type="Proteomes" id="UP001596425">
    <property type="component" value="Unassembled WGS sequence"/>
</dbReference>